<evidence type="ECO:0000256" key="1">
    <source>
        <dbReference type="ARBA" id="ARBA00022475"/>
    </source>
</evidence>
<dbReference type="GO" id="GO:0005886">
    <property type="term" value="C:plasma membrane"/>
    <property type="evidence" value="ECO:0007669"/>
    <property type="project" value="UniProtKB-SubCell"/>
</dbReference>
<keyword evidence="8" id="KW-1185">Reference proteome</keyword>
<reference evidence="7 8" key="1">
    <citation type="submission" date="2019-07" db="EMBL/GenBank/DDBJ databases">
        <title>Whole genome shotgun sequence of Cellulomonas composti NBRC 100758.</title>
        <authorList>
            <person name="Hosoyama A."/>
            <person name="Uohara A."/>
            <person name="Ohji S."/>
            <person name="Ichikawa N."/>
        </authorList>
    </citation>
    <scope>NUCLEOTIDE SEQUENCE [LARGE SCALE GENOMIC DNA]</scope>
    <source>
        <strain evidence="7 8">NBRC 100758</strain>
    </source>
</reference>
<dbReference type="HAMAP" id="MF_01600">
    <property type="entry name" value="UPF0182"/>
    <property type="match status" value="1"/>
</dbReference>
<feature type="transmembrane region" description="Helical" evidence="5">
    <location>
        <begin position="168"/>
        <end position="194"/>
    </location>
</feature>
<keyword evidence="2 5" id="KW-0812">Transmembrane</keyword>
<comment type="caution">
    <text evidence="7">The sequence shown here is derived from an EMBL/GenBank/DDBJ whole genome shotgun (WGS) entry which is preliminary data.</text>
</comment>
<keyword evidence="3 5" id="KW-1133">Transmembrane helix</keyword>
<dbReference type="InterPro" id="IPR005372">
    <property type="entry name" value="UPF0182"/>
</dbReference>
<keyword evidence="1 5" id="KW-1003">Cell membrane</keyword>
<feature type="transmembrane region" description="Helical" evidence="5">
    <location>
        <begin position="288"/>
        <end position="309"/>
    </location>
</feature>
<evidence type="ECO:0000256" key="4">
    <source>
        <dbReference type="ARBA" id="ARBA00023136"/>
    </source>
</evidence>
<comment type="subcellular location">
    <subcellularLocation>
        <location evidence="5">Cell membrane</location>
        <topology evidence="5">Multi-pass membrane protein</topology>
    </subcellularLocation>
</comment>
<feature type="transmembrane region" description="Helical" evidence="5">
    <location>
        <begin position="263"/>
        <end position="281"/>
    </location>
</feature>
<accession>A0A511J9E6</accession>
<dbReference type="PANTHER" id="PTHR39344:SF1">
    <property type="entry name" value="UPF0182 PROTEIN SLL1060"/>
    <property type="match status" value="1"/>
</dbReference>
<sequence length="978" mass="105606">MSFASTPRTNQPPRKRRGALAPTLVVLGVIVVAVLVLAQVWTEVLWYDELGFVDVLTTTWGARVVLFVLGFLVMALAVGASMRYGYASRPVYAPSTPEQASLDQYREAIEPLRRLVMIVGPVLLGLFAGAAASQRWGTVLLSMHAQHVGTSDPQYGIDLGFYMFTLPLLRFVVSFLMAVTVLAGIAALATQYLYGGVRIGGRGSDQPRTTKAARIQLAVIGAVLMVLVAASYWLDRYSILTKTAEKFDGAAYTDVHAVIPSKAILAGIALVVAVTFVVTAVRGNWRLPLIGIGLMVVAAIAVGGIYPAIVQRFQVQPNQQDAESEYIERNIAATRQAYGLTAVETTEYDAEVTVQQGQLREDAETTASVRLLDPQIVSPSFKQLEQVRTFYSFPDSLSVDRYEVDDQSRDTVIAARELDLAGLNAAQRNWTNDSTVYTHGFGVVAAFGNTTAAGGRPDFWESGIPSRGEMGDYEPRIYFGQDSPTYSIVGAPEGTTPWEFDYPDDASGGSVSNTFPTQDVSAGPSIGNPWNKLLYAIKFGSEQILFSDRVTTESQILYDRDPRERVEKVAPYLTLDGRVYPAVVEGKVVWIVDGYTTSNQYPYAASLTLESATVDSITQQSEVVEALQPKAVNYIRNSVKATVDAYDGTVTLYAWDDEDPVLKAWSEIYPASLHPVSEMSGALMSHVRYPEDLFKVQRSLLARYHVSDPKQFFTGNDFWAVPDDPTKPGSVPQPPYYLTLKMPDQDAAAFSLTSTFIPVGQNARNVLTGYLAVDADAGDTAGKPNEGYGTLRLLELPRDSTVPGPGQVNNNFTTDPDVAEMSTLLGRGGADIVRGNLLTLPVGGGLLYVQPVYLQAATGSASFPLLQRVLVAFGDEVGLAPTLDEALDQVFGGDSGVDTGETPPDETPPDETPPDEEPGEEPGDPEARADLENALQDANQAIQDGQAALAKGDFAAYGEAQARLDAAIKAALDAESRL</sequence>
<dbReference type="Pfam" id="PF03699">
    <property type="entry name" value="UPF0182"/>
    <property type="match status" value="1"/>
</dbReference>
<feature type="transmembrane region" description="Helical" evidence="5">
    <location>
        <begin position="20"/>
        <end position="40"/>
    </location>
</feature>
<organism evidence="7 8">
    <name type="scientific">Cellulomonas composti</name>
    <dbReference type="NCBI Taxonomy" id="266130"/>
    <lineage>
        <taxon>Bacteria</taxon>
        <taxon>Bacillati</taxon>
        <taxon>Actinomycetota</taxon>
        <taxon>Actinomycetes</taxon>
        <taxon>Micrococcales</taxon>
        <taxon>Cellulomonadaceae</taxon>
        <taxon>Cellulomonas</taxon>
    </lineage>
</organism>
<feature type="transmembrane region" description="Helical" evidence="5">
    <location>
        <begin position="215"/>
        <end position="234"/>
    </location>
</feature>
<gene>
    <name evidence="7" type="ORF">CCO02nite_12600</name>
</gene>
<dbReference type="GO" id="GO:0005576">
    <property type="term" value="C:extracellular region"/>
    <property type="evidence" value="ECO:0007669"/>
    <property type="project" value="TreeGrafter"/>
</dbReference>
<evidence type="ECO:0000256" key="3">
    <source>
        <dbReference type="ARBA" id="ARBA00022989"/>
    </source>
</evidence>
<feature type="transmembrane region" description="Helical" evidence="5">
    <location>
        <begin position="115"/>
        <end position="133"/>
    </location>
</feature>
<feature type="compositionally biased region" description="Acidic residues" evidence="6">
    <location>
        <begin position="903"/>
        <end position="924"/>
    </location>
</feature>
<protein>
    <recommendedName>
        <fullName evidence="5">UPF0182 protein CCO02nite_12600</fullName>
    </recommendedName>
</protein>
<feature type="transmembrane region" description="Helical" evidence="5">
    <location>
        <begin position="60"/>
        <end position="80"/>
    </location>
</feature>
<proteinExistence type="inferred from homology"/>
<name>A0A511J9E6_9CELL</name>
<evidence type="ECO:0000256" key="2">
    <source>
        <dbReference type="ARBA" id="ARBA00022692"/>
    </source>
</evidence>
<dbReference type="OrthoDB" id="9763654at2"/>
<evidence type="ECO:0000256" key="6">
    <source>
        <dbReference type="SAM" id="MobiDB-lite"/>
    </source>
</evidence>
<evidence type="ECO:0000313" key="8">
    <source>
        <dbReference type="Proteomes" id="UP000321720"/>
    </source>
</evidence>
<comment type="similarity">
    <text evidence="5">Belongs to the UPF0182 family.</text>
</comment>
<dbReference type="EMBL" id="BJWG01000004">
    <property type="protein sequence ID" value="GEL94602.1"/>
    <property type="molecule type" value="Genomic_DNA"/>
</dbReference>
<dbReference type="PANTHER" id="PTHR39344">
    <property type="entry name" value="UPF0182 PROTEIN SLL1060"/>
    <property type="match status" value="1"/>
</dbReference>
<feature type="region of interest" description="Disordered" evidence="6">
    <location>
        <begin position="890"/>
        <end position="930"/>
    </location>
</feature>
<keyword evidence="4 5" id="KW-0472">Membrane</keyword>
<dbReference type="Proteomes" id="UP000321720">
    <property type="component" value="Unassembled WGS sequence"/>
</dbReference>
<evidence type="ECO:0000256" key="5">
    <source>
        <dbReference type="HAMAP-Rule" id="MF_01600"/>
    </source>
</evidence>
<evidence type="ECO:0000313" key="7">
    <source>
        <dbReference type="EMBL" id="GEL94602.1"/>
    </source>
</evidence>
<dbReference type="RefSeq" id="WP_146842279.1">
    <property type="nucleotide sequence ID" value="NZ_BJWG01000004.1"/>
</dbReference>
<dbReference type="AlphaFoldDB" id="A0A511J9E6"/>